<dbReference type="Pfam" id="PF20974">
    <property type="entry name" value="tRNA-synt_1c_C2"/>
    <property type="match status" value="1"/>
</dbReference>
<dbReference type="InterPro" id="IPR000924">
    <property type="entry name" value="Glu/Gln-tRNA-synth"/>
</dbReference>
<feature type="compositionally biased region" description="Basic and acidic residues" evidence="10">
    <location>
        <begin position="182"/>
        <end position="195"/>
    </location>
</feature>
<evidence type="ECO:0000256" key="7">
    <source>
        <dbReference type="ARBA" id="ARBA00023146"/>
    </source>
</evidence>
<comment type="catalytic activity">
    <reaction evidence="9">
        <text>tRNA(Gln) + L-glutamine + ATP = L-glutaminyl-tRNA(Gln) + AMP + diphosphate</text>
        <dbReference type="Rhea" id="RHEA:20121"/>
        <dbReference type="Rhea" id="RHEA-COMP:9662"/>
        <dbReference type="Rhea" id="RHEA-COMP:9681"/>
        <dbReference type="ChEBI" id="CHEBI:30616"/>
        <dbReference type="ChEBI" id="CHEBI:33019"/>
        <dbReference type="ChEBI" id="CHEBI:58359"/>
        <dbReference type="ChEBI" id="CHEBI:78442"/>
        <dbReference type="ChEBI" id="CHEBI:78521"/>
        <dbReference type="ChEBI" id="CHEBI:456215"/>
        <dbReference type="EC" id="6.1.1.18"/>
    </reaction>
</comment>
<dbReference type="InterPro" id="IPR042559">
    <property type="entry name" value="Gln-tRNA-synth_Ib_RNA-bd_N_2"/>
</dbReference>
<dbReference type="Pfam" id="PF04557">
    <property type="entry name" value="tRNA_synt_1c_R2"/>
    <property type="match status" value="1"/>
</dbReference>
<dbReference type="Gene3D" id="1.10.10.2420">
    <property type="match status" value="1"/>
</dbReference>
<dbReference type="Pfam" id="PF03950">
    <property type="entry name" value="tRNA-synt_1c_C"/>
    <property type="match status" value="1"/>
</dbReference>
<protein>
    <recommendedName>
        <fullName evidence="2">glutamine--tRNA ligase</fullName>
        <ecNumber evidence="2">6.1.1.18</ecNumber>
    </recommendedName>
    <alternativeName>
        <fullName evidence="8">Glutaminyl-tRNA synthetase</fullName>
    </alternativeName>
</protein>
<dbReference type="FunFam" id="1.10.10.2420:FF:000001">
    <property type="entry name" value="Glutamine--tRNA ligase cytoplasmic"/>
    <property type="match status" value="1"/>
</dbReference>
<dbReference type="InterPro" id="IPR001412">
    <property type="entry name" value="aa-tRNA-synth_I_CS"/>
</dbReference>
<dbReference type="InterPro" id="IPR020059">
    <property type="entry name" value="Glu/Gln-tRNA-synth_Ib_codon-bd"/>
</dbReference>
<dbReference type="GO" id="GO:0006425">
    <property type="term" value="P:glutaminyl-tRNA aminoacylation"/>
    <property type="evidence" value="ECO:0007669"/>
    <property type="project" value="InterPro"/>
</dbReference>
<gene>
    <name evidence="17" type="ORF">PROFUN_04033</name>
</gene>
<dbReference type="Gene3D" id="3.20.20.70">
    <property type="entry name" value="Aldolase class I"/>
    <property type="match status" value="1"/>
</dbReference>
<dbReference type="InterPro" id="IPR020056">
    <property type="entry name" value="Rbsml_bL25/Gln-tRNA_synth_N"/>
</dbReference>
<dbReference type="OrthoDB" id="10250478at2759"/>
<dbReference type="GO" id="GO:0004819">
    <property type="term" value="F:glutamine-tRNA ligase activity"/>
    <property type="evidence" value="ECO:0007669"/>
    <property type="project" value="UniProtKB-EC"/>
</dbReference>
<evidence type="ECO:0000259" key="11">
    <source>
        <dbReference type="Pfam" id="PF00749"/>
    </source>
</evidence>
<dbReference type="InterPro" id="IPR007639">
    <property type="entry name" value="Gln-tRNA-synth_Ib_RNA-bd_N"/>
</dbReference>
<dbReference type="SUPFAM" id="SSF51445">
    <property type="entry name" value="(Trans)glycosidases"/>
    <property type="match status" value="1"/>
</dbReference>
<dbReference type="FunFam" id="3.40.50.620:FF:000037">
    <property type="entry name" value="Glutamine--tRNA ligase cytoplasmic"/>
    <property type="match status" value="1"/>
</dbReference>
<dbReference type="Gene3D" id="2.40.240.10">
    <property type="entry name" value="Ribosomal Protein L25, Chain P"/>
    <property type="match status" value="2"/>
</dbReference>
<feature type="compositionally biased region" description="Acidic residues" evidence="10">
    <location>
        <begin position="715"/>
        <end position="728"/>
    </location>
</feature>
<evidence type="ECO:0000256" key="9">
    <source>
        <dbReference type="ARBA" id="ARBA00048270"/>
    </source>
</evidence>
<keyword evidence="7" id="KW-0030">Aminoacyl-tRNA synthetase</keyword>
<evidence type="ECO:0000256" key="8">
    <source>
        <dbReference type="ARBA" id="ARBA00030466"/>
    </source>
</evidence>
<dbReference type="STRING" id="1890364.A0A2P6NW80"/>
<dbReference type="Pfam" id="PF04558">
    <property type="entry name" value="tRNA_synt_1c_R1"/>
    <property type="match status" value="1"/>
</dbReference>
<comment type="caution">
    <text evidence="17">The sequence shown here is derived from an EMBL/GenBank/DDBJ whole genome shotgun (WGS) entry which is preliminary data.</text>
</comment>
<evidence type="ECO:0000256" key="6">
    <source>
        <dbReference type="ARBA" id="ARBA00022917"/>
    </source>
</evidence>
<feature type="domain" description="Glycoside-hydrolase family GH114 TIM-barrel" evidence="12">
    <location>
        <begin position="863"/>
        <end position="1079"/>
    </location>
</feature>
<dbReference type="AlphaFoldDB" id="A0A2P6NW80"/>
<evidence type="ECO:0000259" key="13">
    <source>
        <dbReference type="Pfam" id="PF03950"/>
    </source>
</evidence>
<feature type="domain" description="Glutaminyl-tRNA synthetase class Ib non-specific RNA-binding" evidence="15">
    <location>
        <begin position="6"/>
        <end position="162"/>
    </location>
</feature>
<dbReference type="PANTHER" id="PTHR43097">
    <property type="entry name" value="GLUTAMINE-TRNA LIGASE"/>
    <property type="match status" value="1"/>
</dbReference>
<keyword evidence="18" id="KW-1185">Reference proteome</keyword>
<dbReference type="InterPro" id="IPR013785">
    <property type="entry name" value="Aldolase_TIM"/>
</dbReference>
<keyword evidence="4" id="KW-0547">Nucleotide-binding</keyword>
<dbReference type="InterPro" id="IPR050132">
    <property type="entry name" value="Gln/Glu-tRNA_Ligase"/>
</dbReference>
<dbReference type="FunFam" id="2.40.240.10:FF:000007">
    <property type="entry name" value="Glutamine--tRNA ligase"/>
    <property type="match status" value="1"/>
</dbReference>
<dbReference type="InterPro" id="IPR049437">
    <property type="entry name" value="tRNA-synt_1c_C2"/>
</dbReference>
<proteinExistence type="inferred from homology"/>
<organism evidence="17 18">
    <name type="scientific">Planoprotostelium fungivorum</name>
    <dbReference type="NCBI Taxonomy" id="1890364"/>
    <lineage>
        <taxon>Eukaryota</taxon>
        <taxon>Amoebozoa</taxon>
        <taxon>Evosea</taxon>
        <taxon>Variosea</taxon>
        <taxon>Cavosteliida</taxon>
        <taxon>Cavosteliaceae</taxon>
        <taxon>Planoprotostelium</taxon>
    </lineage>
</organism>
<dbReference type="InParanoid" id="A0A2P6NW80"/>
<dbReference type="EMBL" id="MDYQ01000013">
    <property type="protein sequence ID" value="PRP88210.1"/>
    <property type="molecule type" value="Genomic_DNA"/>
</dbReference>
<evidence type="ECO:0000259" key="15">
    <source>
        <dbReference type="Pfam" id="PF04558"/>
    </source>
</evidence>
<dbReference type="Pfam" id="PF03537">
    <property type="entry name" value="Glyco_hydro_114"/>
    <property type="match status" value="1"/>
</dbReference>
<keyword evidence="5" id="KW-0067">ATP-binding</keyword>
<dbReference type="InterPro" id="IPR020058">
    <property type="entry name" value="Glu/Gln-tRNA-synth_Ib_cat-dom"/>
</dbReference>
<evidence type="ECO:0000313" key="18">
    <source>
        <dbReference type="Proteomes" id="UP000241769"/>
    </source>
</evidence>
<dbReference type="Pfam" id="PF00749">
    <property type="entry name" value="tRNA-synt_1c"/>
    <property type="match status" value="1"/>
</dbReference>
<evidence type="ECO:0000256" key="10">
    <source>
        <dbReference type="SAM" id="MobiDB-lite"/>
    </source>
</evidence>
<dbReference type="InterPro" id="IPR014729">
    <property type="entry name" value="Rossmann-like_a/b/a_fold"/>
</dbReference>
<dbReference type="GO" id="GO:0005524">
    <property type="term" value="F:ATP binding"/>
    <property type="evidence" value="ECO:0007669"/>
    <property type="project" value="UniProtKB-KW"/>
</dbReference>
<feature type="region of interest" description="Disordered" evidence="10">
    <location>
        <begin position="700"/>
        <end position="732"/>
    </location>
</feature>
<feature type="domain" description="tRNA synthetases class I (E and Q) anti-codon binding" evidence="16">
    <location>
        <begin position="665"/>
        <end position="775"/>
    </location>
</feature>
<feature type="domain" description="Glutaminyl-tRNA synthetase class Ib non-specific RNA-binding" evidence="14">
    <location>
        <begin position="167"/>
        <end position="241"/>
    </location>
</feature>
<dbReference type="PRINTS" id="PR00987">
    <property type="entry name" value="TRNASYNTHGLU"/>
</dbReference>
<dbReference type="SUPFAM" id="SSF52374">
    <property type="entry name" value="Nucleotidylyl transferase"/>
    <property type="match status" value="1"/>
</dbReference>
<dbReference type="InterPro" id="IPR042558">
    <property type="entry name" value="Gln-tRNA-synth_Ib_RNA-bd_N_1"/>
</dbReference>
<feature type="region of interest" description="Disordered" evidence="10">
    <location>
        <begin position="181"/>
        <end position="205"/>
    </location>
</feature>
<reference evidence="17 18" key="1">
    <citation type="journal article" date="2018" name="Genome Biol. Evol.">
        <title>Multiple Roots of Fruiting Body Formation in Amoebozoa.</title>
        <authorList>
            <person name="Hillmann F."/>
            <person name="Forbes G."/>
            <person name="Novohradska S."/>
            <person name="Ferling I."/>
            <person name="Riege K."/>
            <person name="Groth M."/>
            <person name="Westermann M."/>
            <person name="Marz M."/>
            <person name="Spaller T."/>
            <person name="Winckler T."/>
            <person name="Schaap P."/>
            <person name="Glockner G."/>
        </authorList>
    </citation>
    <scope>NUCLEOTIDE SEQUENCE [LARGE SCALE GENOMIC DNA]</scope>
    <source>
        <strain evidence="17 18">Jena</strain>
    </source>
</reference>
<evidence type="ECO:0000259" key="14">
    <source>
        <dbReference type="Pfam" id="PF04557"/>
    </source>
</evidence>
<feature type="domain" description="Glutamyl/glutaminyl-tRNA synthetase class Ib anti-codon binding" evidence="13">
    <location>
        <begin position="556"/>
        <end position="654"/>
    </location>
</feature>
<accession>A0A2P6NW80</accession>
<dbReference type="GO" id="GO:0005829">
    <property type="term" value="C:cytosol"/>
    <property type="evidence" value="ECO:0007669"/>
    <property type="project" value="TreeGrafter"/>
</dbReference>
<dbReference type="FunCoup" id="A0A2P6NW80">
    <property type="interactions" value="1054"/>
</dbReference>
<dbReference type="InterPro" id="IPR004352">
    <property type="entry name" value="GH114_TIM-barrel"/>
</dbReference>
<dbReference type="Gene3D" id="3.40.50.620">
    <property type="entry name" value="HUPs"/>
    <property type="match status" value="1"/>
</dbReference>
<evidence type="ECO:0000259" key="16">
    <source>
        <dbReference type="Pfam" id="PF20974"/>
    </source>
</evidence>
<name>A0A2P6NW80_9EUKA</name>
<comment type="similarity">
    <text evidence="1">Belongs to the class-I aminoacyl-tRNA synthetase family.</text>
</comment>
<evidence type="ECO:0000313" key="17">
    <source>
        <dbReference type="EMBL" id="PRP88210.1"/>
    </source>
</evidence>
<keyword evidence="6" id="KW-0648">Protein biosynthesis</keyword>
<sequence length="1092" mass="123110">MATPAEQLFLESGIDERRAKETLKNPALTQALTSTIEQAKQLNESTLKTNINLYYQVASTLPANASAHRPILVQYIAEGKIHKNNIELALKYIKKLGADALDTNELDKEAGVGIVVTKEDIQKAVAAVIDANRPQMIEQRYRFLTGPLLGKLRDTSPIKFANAKDLKDEFDAQILALLGPKTDADNAKPAKKEAPAKPAPKPEAAAVAAAHEEKVEEAKELVRFPEPHENKQAKPELLAEHLKRTNGVVVTRFPPEPNGFLHLGHAKSMNLNFSYAKKFNGYTYLRFDDTNPEAEKIEYINAIKDDVAWMGHKPAHVTHASEYFDKLYELAVELIKRGKAYVCHQVADEIKKGRQDRTDSPWRDRPVEENLRLFEDMKNGKFKEGEAILRMKQDMKSENPVMRDLIAYRIKYTPHPHVGDKWVIYPSYDYTHCLNDSLEDITHSLCTLEFERRRESYNWLVDVLGLYRPLVWECSRLNVTHVVLSKRKLIKLVDGKFVSGWDDPRMPTIRGLRRRGYTPTAINDFCNRVGVTRTENLIAYEMLEQCIREDLDLSVHRAMVVLDPIKVTFTNFTGEDRKVTVPNHPRDPTKGTHDLVFSNVIYIERADFRLEELKGYKRLVLGKSVGLSHAGFLVHAKDVKKDGEGNVTEILAEIEYQPAKKPAAFIHWVSAKSGTTPATAEVRLYDKLFKSPTLAAYKEEKNKWSTSGKTAAPAEDVDEVEEGEEEDKAEDKDKWLADLNPDSLKIVTAYVDESIADVKEGHRVQFERNGYFVVDREVTSEGRPVWNRTVKVILSKCDGNAALASALKAYMFGVNVVSVKNMWHRNNIRHIQTDRAMRAALLLLALCFFAVASSRWAPKAKGTFHIQYVGTINTNHSVEAYDIDMEADAKIFSQLKKNGKKIICYFSAGSWENYRSDAKDFPQSVLGKIMDGWPDEKWLDIRQIDVLSKIMGARLDKAKAKGCDAVDPDNSDGYNNDSGFPLKGSDQIKYNKMIAAAAHARNMSVGLKNDIDQIPDLVGSYDFAVNEQCHEYSECGGYDAFISADKPVYNIEYKKKPASFCKAANKQGLSGQYKKLSLDGTTNDCMSGASWK</sequence>
<dbReference type="NCBIfam" id="TIGR00440">
    <property type="entry name" value="glnS"/>
    <property type="match status" value="1"/>
</dbReference>
<dbReference type="Gene3D" id="1.10.8.1290">
    <property type="entry name" value="Glutaminyl-tRNA synthetase, non-specific RNA binding region part 1, domain 1"/>
    <property type="match status" value="1"/>
</dbReference>
<dbReference type="InterPro" id="IPR011035">
    <property type="entry name" value="Ribosomal_bL25/Gln-tRNA_synth"/>
</dbReference>
<dbReference type="FunFam" id="1.10.8.1290:FF:000002">
    <property type="entry name" value="Glutamine--tRNA ligase cytoplasmic"/>
    <property type="match status" value="1"/>
</dbReference>
<dbReference type="CDD" id="cd00807">
    <property type="entry name" value="GlnRS_core"/>
    <property type="match status" value="1"/>
</dbReference>
<dbReference type="PANTHER" id="PTHR43097:SF4">
    <property type="entry name" value="GLUTAMINE--TRNA LIGASE"/>
    <property type="match status" value="1"/>
</dbReference>
<evidence type="ECO:0000256" key="4">
    <source>
        <dbReference type="ARBA" id="ARBA00022741"/>
    </source>
</evidence>
<feature type="domain" description="Glutamyl/glutaminyl-tRNA synthetase class Ib catalytic" evidence="11">
    <location>
        <begin position="249"/>
        <end position="552"/>
    </location>
</feature>
<evidence type="ECO:0000259" key="12">
    <source>
        <dbReference type="Pfam" id="PF03537"/>
    </source>
</evidence>
<dbReference type="InterPro" id="IPR017853">
    <property type="entry name" value="GH"/>
</dbReference>
<evidence type="ECO:0000256" key="1">
    <source>
        <dbReference type="ARBA" id="ARBA00005594"/>
    </source>
</evidence>
<dbReference type="InterPro" id="IPR007638">
    <property type="entry name" value="Gln-tRNA-synth_Ib_RNA-bd_2"/>
</dbReference>
<evidence type="ECO:0000256" key="5">
    <source>
        <dbReference type="ARBA" id="ARBA00022840"/>
    </source>
</evidence>
<dbReference type="Proteomes" id="UP000241769">
    <property type="component" value="Unassembled WGS sequence"/>
</dbReference>
<dbReference type="EC" id="6.1.1.18" evidence="2"/>
<dbReference type="InterPro" id="IPR004514">
    <property type="entry name" value="Gln-tRNA-synth"/>
</dbReference>
<dbReference type="PROSITE" id="PS00178">
    <property type="entry name" value="AA_TRNA_LIGASE_I"/>
    <property type="match status" value="1"/>
</dbReference>
<evidence type="ECO:0000256" key="2">
    <source>
        <dbReference type="ARBA" id="ARBA00012836"/>
    </source>
</evidence>
<keyword evidence="3 17" id="KW-0436">Ligase</keyword>
<evidence type="ECO:0000256" key="3">
    <source>
        <dbReference type="ARBA" id="ARBA00022598"/>
    </source>
</evidence>
<dbReference type="SUPFAM" id="SSF50715">
    <property type="entry name" value="Ribosomal protein L25-like"/>
    <property type="match status" value="1"/>
</dbReference>